<keyword evidence="2" id="KW-0238">DNA-binding</keyword>
<dbReference type="GO" id="GO:0003677">
    <property type="term" value="F:DNA binding"/>
    <property type="evidence" value="ECO:0007669"/>
    <property type="project" value="UniProtKB-KW"/>
</dbReference>
<name>A0A3E2TJ58_9FIRM</name>
<dbReference type="EMBL" id="QVEU01000002">
    <property type="protein sequence ID" value="RGB77040.1"/>
    <property type="molecule type" value="Genomic_DNA"/>
</dbReference>
<comment type="caution">
    <text evidence="5">The sequence shown here is derived from an EMBL/GenBank/DDBJ whole genome shotgun (WGS) entry which is preliminary data.</text>
</comment>
<dbReference type="GO" id="GO:0003700">
    <property type="term" value="F:DNA-binding transcription factor activity"/>
    <property type="evidence" value="ECO:0007669"/>
    <property type="project" value="TreeGrafter"/>
</dbReference>
<protein>
    <submittedName>
        <fullName evidence="5">XRE family transcriptional regulator</fullName>
    </submittedName>
</protein>
<dbReference type="SUPFAM" id="SSF47413">
    <property type="entry name" value="lambda repressor-like DNA-binding domains"/>
    <property type="match status" value="1"/>
</dbReference>
<accession>A0A3E2TJ58</accession>
<dbReference type="AlphaFoldDB" id="A0A3E2TJ58"/>
<feature type="domain" description="HTH cro/C1-type" evidence="4">
    <location>
        <begin position="14"/>
        <end position="68"/>
    </location>
</feature>
<dbReference type="SUPFAM" id="SSF48452">
    <property type="entry name" value="TPR-like"/>
    <property type="match status" value="1"/>
</dbReference>
<organism evidence="5 6">
    <name type="scientific">Anaerococcus nagyae</name>
    <dbReference type="NCBI Taxonomy" id="1755241"/>
    <lineage>
        <taxon>Bacteria</taxon>
        <taxon>Bacillati</taxon>
        <taxon>Bacillota</taxon>
        <taxon>Tissierellia</taxon>
        <taxon>Tissierellales</taxon>
        <taxon>Peptoniphilaceae</taxon>
        <taxon>Anaerococcus</taxon>
    </lineage>
</organism>
<proteinExistence type="predicted"/>
<dbReference type="InterPro" id="IPR050807">
    <property type="entry name" value="TransReg_Diox_bact_type"/>
</dbReference>
<dbReference type="PROSITE" id="PS50943">
    <property type="entry name" value="HTH_CROC1"/>
    <property type="match status" value="1"/>
</dbReference>
<gene>
    <name evidence="5" type="ORF">DXA39_02095</name>
</gene>
<dbReference type="InterPro" id="IPR010982">
    <property type="entry name" value="Lambda_DNA-bd_dom_sf"/>
</dbReference>
<dbReference type="GO" id="GO:0005829">
    <property type="term" value="C:cytosol"/>
    <property type="evidence" value="ECO:0007669"/>
    <property type="project" value="TreeGrafter"/>
</dbReference>
<dbReference type="SMART" id="SM00530">
    <property type="entry name" value="HTH_XRE"/>
    <property type="match status" value="1"/>
</dbReference>
<sequence length="304" mass="35945">MIINNDYSFIGTDLRKIRESKGISRKEIAEKMYISEETIRRIEKGDNDPRLSTLVPICNYLDIDLKEVINGKEFDYNNLLKLRKEINDLLNNSSIEKAKDLIKSLDDFHFNTNVYYEKELFATRHYYNGLLGMIKHEKDNNPSEDLEVALSDMNSKFKIKKFKDYKYDNFSLRVLLALSLNEYRKGNFDLYENIMLELKEYLNISLDNYFVFSYNIAIYYFRVGNYRESLLICNQAIDNARKVKDVSYLNMLYYIKGVNHFYLKQLNEAKYSFNYCLTLTNLFSAKSLSNSLSNQIDTLLSKDK</sequence>
<dbReference type="Proteomes" id="UP000261011">
    <property type="component" value="Unassembled WGS sequence"/>
</dbReference>
<keyword evidence="1" id="KW-0805">Transcription regulation</keyword>
<dbReference type="CDD" id="cd00093">
    <property type="entry name" value="HTH_XRE"/>
    <property type="match status" value="1"/>
</dbReference>
<evidence type="ECO:0000313" key="6">
    <source>
        <dbReference type="Proteomes" id="UP000261011"/>
    </source>
</evidence>
<keyword evidence="6" id="KW-1185">Reference proteome</keyword>
<dbReference type="PANTHER" id="PTHR46797">
    <property type="entry name" value="HTH-TYPE TRANSCRIPTIONAL REGULATOR"/>
    <property type="match status" value="1"/>
</dbReference>
<dbReference type="Pfam" id="PF01381">
    <property type="entry name" value="HTH_3"/>
    <property type="match status" value="1"/>
</dbReference>
<evidence type="ECO:0000256" key="2">
    <source>
        <dbReference type="ARBA" id="ARBA00023125"/>
    </source>
</evidence>
<evidence type="ECO:0000259" key="4">
    <source>
        <dbReference type="PROSITE" id="PS50943"/>
    </source>
</evidence>
<dbReference type="InterPro" id="IPR011990">
    <property type="entry name" value="TPR-like_helical_dom_sf"/>
</dbReference>
<reference evidence="5 6" key="1">
    <citation type="submission" date="2018-08" db="EMBL/GenBank/DDBJ databases">
        <title>A genome reference for cultivated species of the human gut microbiota.</title>
        <authorList>
            <person name="Zou Y."/>
            <person name="Xue W."/>
            <person name="Luo G."/>
        </authorList>
    </citation>
    <scope>NUCLEOTIDE SEQUENCE [LARGE SCALE GENOMIC DNA]</scope>
    <source>
        <strain evidence="5 6">OF01-3</strain>
    </source>
</reference>
<evidence type="ECO:0000256" key="3">
    <source>
        <dbReference type="ARBA" id="ARBA00023163"/>
    </source>
</evidence>
<keyword evidence="3" id="KW-0804">Transcription</keyword>
<evidence type="ECO:0000313" key="5">
    <source>
        <dbReference type="EMBL" id="RGB77040.1"/>
    </source>
</evidence>
<dbReference type="PANTHER" id="PTHR46797:SF23">
    <property type="entry name" value="HTH-TYPE TRANSCRIPTIONAL REGULATOR SUTR"/>
    <property type="match status" value="1"/>
</dbReference>
<dbReference type="InterPro" id="IPR001387">
    <property type="entry name" value="Cro/C1-type_HTH"/>
</dbReference>
<evidence type="ECO:0000256" key="1">
    <source>
        <dbReference type="ARBA" id="ARBA00023015"/>
    </source>
</evidence>
<dbReference type="RefSeq" id="WP_117520630.1">
    <property type="nucleotide sequence ID" value="NZ_JAGGLS010000010.1"/>
</dbReference>
<dbReference type="Gene3D" id="1.25.40.10">
    <property type="entry name" value="Tetratricopeptide repeat domain"/>
    <property type="match status" value="1"/>
</dbReference>
<dbReference type="OrthoDB" id="1150409at2"/>